<reference evidence="4 5" key="5">
    <citation type="journal article" date="2010" name="Appl. Environ. Microbiol.">
        <title>phrR-like gene praR of Azorhizobium caulinodans ORS571 is essential for symbiosis with Sesbania rostrata and is involved in expression of reb genes.</title>
        <authorList>
            <person name="Akiba N."/>
            <person name="Aono T."/>
            <person name="Toyazaki H."/>
            <person name="Sato S."/>
            <person name="Oyaizu H."/>
        </authorList>
    </citation>
    <scope>NUCLEOTIDE SEQUENCE [LARGE SCALE GENOMIC DNA]</scope>
    <source>
        <strain evidence="5">ATCC 43989 / DSM 5975 / JCM 20966 / LMG 6465 / NBRC 14845 / NCIMB 13405 / ORS 571</strain>
    </source>
</reference>
<keyword evidence="5" id="KW-1185">Reference proteome</keyword>
<feature type="transmembrane region" description="Helical" evidence="3">
    <location>
        <begin position="40"/>
        <end position="59"/>
    </location>
</feature>
<feature type="coiled-coil region" evidence="1">
    <location>
        <begin position="117"/>
        <end position="144"/>
    </location>
</feature>
<dbReference type="Pfam" id="PF04120">
    <property type="entry name" value="Iron_permease"/>
    <property type="match status" value="1"/>
</dbReference>
<dbReference type="eggNOG" id="COG5478">
    <property type="taxonomic scope" value="Bacteria"/>
</dbReference>
<dbReference type="HOGENOM" id="CLU_1352344_0_0_5"/>
<reference evidence="4 5" key="1">
    <citation type="journal article" date="2007" name="Appl. Environ. Microbiol.">
        <title>Rhizobial factors required for stem nodule maturation and maintenance in Sesbania rostrata-Azorhizobium caulinodans ORS571 symbiosis.</title>
        <authorList>
            <person name="Suzuki S."/>
            <person name="Aono T."/>
            <person name="Lee KB."/>
            <person name="Suzuki T."/>
            <person name="Liu CT."/>
            <person name="Miwa H."/>
            <person name="Wakao S."/>
            <person name="Iki T."/>
            <person name="Oyaizu H."/>
        </authorList>
    </citation>
    <scope>NUCLEOTIDE SEQUENCE [LARGE SCALE GENOMIC DNA]</scope>
    <source>
        <strain evidence="5">ATCC 43989 / DSM 5975 / JCM 20966 / LMG 6465 / NBRC 14845 / NCIMB 13405 / ORS 571</strain>
    </source>
</reference>
<dbReference type="STRING" id="438753.AZC_3695"/>
<name>A8IN26_AZOC5</name>
<keyword evidence="3" id="KW-0472">Membrane</keyword>
<accession>A8IN26</accession>
<dbReference type="AlphaFoldDB" id="A8IN26"/>
<dbReference type="Proteomes" id="UP000000270">
    <property type="component" value="Chromosome"/>
</dbReference>
<evidence type="ECO:0000256" key="3">
    <source>
        <dbReference type="SAM" id="Phobius"/>
    </source>
</evidence>
<reference evidence="5" key="2">
    <citation type="submission" date="2007-04" db="EMBL/GenBank/DDBJ databases">
        <title>Complete genome sequence of the nitrogen-fixing bacterium Azorhizobium caulinodans ORS571.</title>
        <authorList>
            <person name="Lee K.B."/>
            <person name="Backer P.D."/>
            <person name="Aono T."/>
            <person name="Liu C.T."/>
            <person name="Suzuki S."/>
            <person name="Suzuki T."/>
            <person name="Kaneko T."/>
            <person name="Yamada M."/>
            <person name="Tabata S."/>
            <person name="Kupfer D.M."/>
            <person name="Najar F.Z."/>
            <person name="Wiley G.B."/>
            <person name="Roe B."/>
            <person name="Binnewies T."/>
            <person name="Ussery D."/>
            <person name="Vereecke D."/>
            <person name="Gevers D."/>
            <person name="Holsters M."/>
            <person name="Oyaizu H."/>
        </authorList>
    </citation>
    <scope>NUCLEOTIDE SEQUENCE [LARGE SCALE GENOMIC DNA]</scope>
    <source>
        <strain evidence="5">ATCC 43989 / DSM 5975 / JCM 20966 / LMG 6465 / NBRC 14845 / NCIMB 13405 / ORS 571</strain>
    </source>
</reference>
<feature type="transmembrane region" description="Helical" evidence="3">
    <location>
        <begin position="65"/>
        <end position="84"/>
    </location>
</feature>
<evidence type="ECO:0000256" key="1">
    <source>
        <dbReference type="SAM" id="Coils"/>
    </source>
</evidence>
<evidence type="ECO:0000313" key="5">
    <source>
        <dbReference type="Proteomes" id="UP000000270"/>
    </source>
</evidence>
<reference evidence="4 5" key="3">
    <citation type="journal article" date="2008" name="BMC Genomics">
        <title>The genome of the versatile nitrogen fixer Azorhizobium caulinodans ORS571.</title>
        <authorList>
            <person name="Lee KB."/>
            <person name="Backer P.D."/>
            <person name="Aono T."/>
            <person name="Liu CT."/>
            <person name="Suzuki S."/>
            <person name="Suzuki T."/>
            <person name="Kaneko T."/>
            <person name="Yamada M."/>
            <person name="Tabata S."/>
            <person name="Kupfer D.M."/>
            <person name="Najar F.Z."/>
            <person name="Wiley G.B."/>
            <person name="Roe B."/>
            <person name="Binnewies T.T."/>
            <person name="Ussery D.W."/>
            <person name="D'Haeze W."/>
            <person name="Herder J.D."/>
            <person name="Gevers D."/>
            <person name="Vereecke D."/>
            <person name="Holsters M."/>
            <person name="Oyaizu H."/>
        </authorList>
    </citation>
    <scope>NUCLEOTIDE SEQUENCE [LARGE SCALE GENOMIC DNA]</scope>
    <source>
        <strain evidence="5">ATCC 43989 / DSM 5975 / JCM 20966 / LMG 6465 / NBRC 14845 / NCIMB 13405 / ORS 571</strain>
    </source>
</reference>
<keyword evidence="3" id="KW-0812">Transmembrane</keyword>
<sequence length="202" mass="21424">MAGQTHTEQALGDDLRTGPAPRPLFTRISQGVSKAAGKPVTFIGAVVVILIWGATGPLFGYNDTWQLIINTSTTIITFLMVFLIQNSQNRDTAALQIKLDELIARLEGPRKALLDLEDLDEETLEKLRAEYARLADEARGAADEGADVKPVERSIQEICGSGEGKVEVTVRSTAAGENTAVAEAKATRTAAAAACKAAEASS</sequence>
<gene>
    <name evidence="4" type="ordered locus">AZC_3695</name>
</gene>
<evidence type="ECO:0008006" key="6">
    <source>
        <dbReference type="Google" id="ProtNLM"/>
    </source>
</evidence>
<evidence type="ECO:0000256" key="2">
    <source>
        <dbReference type="SAM" id="MobiDB-lite"/>
    </source>
</evidence>
<reference evidence="4 5" key="6">
    <citation type="journal article" date="2011" name="Appl. Environ. Microbiol.">
        <title>Involvement of the azorhizobial chromosome partition gene (parA) in the onset of bacteroid differentiation during Sesbania rostrata stem nodule development.</title>
        <authorList>
            <person name="Liu CT."/>
            <person name="Lee KB."/>
            <person name="Wang YS."/>
            <person name="Peng MH."/>
            <person name="Lee KT."/>
            <person name="Suzuki S."/>
            <person name="Suzuki T."/>
            <person name="Oyaizu H."/>
        </authorList>
    </citation>
    <scope>NUCLEOTIDE SEQUENCE [LARGE SCALE GENOMIC DNA]</scope>
    <source>
        <strain evidence="5">ATCC 43989 / DSM 5975 / JCM 20966 / LMG 6465 / NBRC 14845 / NCIMB 13405 / ORS 571</strain>
    </source>
</reference>
<reference evidence="4 5" key="4">
    <citation type="journal article" date="2009" name="Appl. Environ. Microbiol.">
        <title>Comparative genome-wide transcriptional profiling of Azorhizobium caulinodans ORS571 grown under free-living and symbiotic conditions.</title>
        <authorList>
            <person name="Tsukada S."/>
            <person name="Aono T."/>
            <person name="Akiba N."/>
            <person name="Lee KB."/>
            <person name="Liu CT."/>
            <person name="Toyazaki H."/>
            <person name="Oyaizu H."/>
        </authorList>
    </citation>
    <scope>NUCLEOTIDE SEQUENCE [LARGE SCALE GENOMIC DNA]</scope>
    <source>
        <strain evidence="5">ATCC 43989 / DSM 5975 / JCM 20966 / LMG 6465 / NBRC 14845 / NCIMB 13405 / ORS 571</strain>
    </source>
</reference>
<dbReference type="EMBL" id="AP009384">
    <property type="protein sequence ID" value="BAF89693.1"/>
    <property type="molecule type" value="Genomic_DNA"/>
</dbReference>
<keyword evidence="3" id="KW-1133">Transmembrane helix</keyword>
<keyword evidence="1" id="KW-0175">Coiled coil</keyword>
<dbReference type="KEGG" id="azc:AZC_3695"/>
<feature type="region of interest" description="Disordered" evidence="2">
    <location>
        <begin position="1"/>
        <end position="22"/>
    </location>
</feature>
<evidence type="ECO:0000313" key="4">
    <source>
        <dbReference type="EMBL" id="BAF89693.1"/>
    </source>
</evidence>
<protein>
    <recommendedName>
        <fullName evidence="6">Low affinity iron permease family protein</fullName>
    </recommendedName>
</protein>
<proteinExistence type="predicted"/>
<organism evidence="4 5">
    <name type="scientific">Azorhizobium caulinodans (strain ATCC 43989 / DSM 5975 / JCM 20966 / LMG 6465 / NBRC 14845 / NCIMB 13405 / ORS 571)</name>
    <dbReference type="NCBI Taxonomy" id="438753"/>
    <lineage>
        <taxon>Bacteria</taxon>
        <taxon>Pseudomonadati</taxon>
        <taxon>Pseudomonadota</taxon>
        <taxon>Alphaproteobacteria</taxon>
        <taxon>Hyphomicrobiales</taxon>
        <taxon>Xanthobacteraceae</taxon>
        <taxon>Azorhizobium</taxon>
    </lineage>
</organism>
<dbReference type="GO" id="GO:0055085">
    <property type="term" value="P:transmembrane transport"/>
    <property type="evidence" value="ECO:0007669"/>
    <property type="project" value="InterPro"/>
</dbReference>
<dbReference type="InterPro" id="IPR007251">
    <property type="entry name" value="Iron_permease_Fet4"/>
</dbReference>